<comment type="caution">
    <text evidence="3">The sequence shown here is derived from an EMBL/GenBank/DDBJ whole genome shotgun (WGS) entry which is preliminary data.</text>
</comment>
<dbReference type="GO" id="GO:0005886">
    <property type="term" value="C:plasma membrane"/>
    <property type="evidence" value="ECO:0007669"/>
    <property type="project" value="TreeGrafter"/>
</dbReference>
<dbReference type="Proteomes" id="UP000430692">
    <property type="component" value="Unassembled WGS sequence"/>
</dbReference>
<keyword evidence="1" id="KW-0472">Membrane</keyword>
<proteinExistence type="predicted"/>
<evidence type="ECO:0000259" key="2">
    <source>
        <dbReference type="Pfam" id="PF02698"/>
    </source>
</evidence>
<dbReference type="PANTHER" id="PTHR30336:SF20">
    <property type="entry name" value="DUF218 DOMAIN-CONTAINING PROTEIN"/>
    <property type="match status" value="1"/>
</dbReference>
<reference evidence="3 4" key="1">
    <citation type="submission" date="2019-12" db="EMBL/GenBank/DDBJ databases">
        <title>Whole-genome analyses of novel actinobacteria.</title>
        <authorList>
            <person name="Sahin N."/>
            <person name="Saygin H."/>
        </authorList>
    </citation>
    <scope>NUCLEOTIDE SEQUENCE [LARGE SCALE GENOMIC DNA]</scope>
    <source>
        <strain evidence="3 4">KC615</strain>
    </source>
</reference>
<dbReference type="PANTHER" id="PTHR30336">
    <property type="entry name" value="INNER MEMBRANE PROTEIN, PROBABLE PERMEASE"/>
    <property type="match status" value="1"/>
</dbReference>
<dbReference type="InterPro" id="IPR051599">
    <property type="entry name" value="Cell_Envelope_Assoc"/>
</dbReference>
<dbReference type="AlphaFoldDB" id="A0A6I4VYF9"/>
<evidence type="ECO:0000313" key="3">
    <source>
        <dbReference type="EMBL" id="MXQ54995.1"/>
    </source>
</evidence>
<sequence length="238" mass="27137">MKTILLTASSIVFLFILSWLIFYIKGKQFALRNRLHKADAIVVLAGTRGNIKFLDSKIQTAINLYRNEWAPYIICSGRFSAKVAGSGEPNLIPLDDLQAAARNGRIQEKDIARAAETWDVNLGANYLRNKALAMGIPADSILVEDQSLHTRENAEYVLLLDLLKEHHFTHIILVTSPFHQLRTYLTFKKVFDLHDIKITNFSDTNGWHPATWFLSSKNRHIVHGEIERIKLYRAKGDL</sequence>
<dbReference type="EMBL" id="WUUL01000010">
    <property type="protein sequence ID" value="MXQ54995.1"/>
    <property type="molecule type" value="Genomic_DNA"/>
</dbReference>
<feature type="transmembrane region" description="Helical" evidence="1">
    <location>
        <begin position="6"/>
        <end position="24"/>
    </location>
</feature>
<dbReference type="CDD" id="cd06259">
    <property type="entry name" value="YdcF-like"/>
    <property type="match status" value="1"/>
</dbReference>
<name>A0A6I4VYF9_9BACL</name>
<dbReference type="InterPro" id="IPR014729">
    <property type="entry name" value="Rossmann-like_a/b/a_fold"/>
</dbReference>
<evidence type="ECO:0000256" key="1">
    <source>
        <dbReference type="SAM" id="Phobius"/>
    </source>
</evidence>
<organism evidence="3 4">
    <name type="scientific">Shimazuella alba</name>
    <dbReference type="NCBI Taxonomy" id="2690964"/>
    <lineage>
        <taxon>Bacteria</taxon>
        <taxon>Bacillati</taxon>
        <taxon>Bacillota</taxon>
        <taxon>Bacilli</taxon>
        <taxon>Bacillales</taxon>
        <taxon>Thermoactinomycetaceae</taxon>
        <taxon>Shimazuella</taxon>
    </lineage>
</organism>
<dbReference type="InterPro" id="IPR003848">
    <property type="entry name" value="DUF218"/>
</dbReference>
<dbReference type="RefSeq" id="WP_160802344.1">
    <property type="nucleotide sequence ID" value="NZ_WUUL01000010.1"/>
</dbReference>
<accession>A0A6I4VYF9</accession>
<dbReference type="Gene3D" id="3.40.50.620">
    <property type="entry name" value="HUPs"/>
    <property type="match status" value="1"/>
</dbReference>
<feature type="domain" description="DUF218" evidence="2">
    <location>
        <begin position="39"/>
        <end position="195"/>
    </location>
</feature>
<keyword evidence="4" id="KW-1185">Reference proteome</keyword>
<dbReference type="Pfam" id="PF02698">
    <property type="entry name" value="DUF218"/>
    <property type="match status" value="1"/>
</dbReference>
<gene>
    <name evidence="3" type="ORF">GSM42_14975</name>
</gene>
<evidence type="ECO:0000313" key="4">
    <source>
        <dbReference type="Proteomes" id="UP000430692"/>
    </source>
</evidence>
<protein>
    <recommendedName>
        <fullName evidence="2">DUF218 domain-containing protein</fullName>
    </recommendedName>
</protein>
<keyword evidence="1" id="KW-1133">Transmembrane helix</keyword>
<keyword evidence="1" id="KW-0812">Transmembrane</keyword>